<dbReference type="Proteomes" id="UP000037939">
    <property type="component" value="Unassembled WGS sequence"/>
</dbReference>
<comment type="subcellular location">
    <subcellularLocation>
        <location evidence="1">Cell membrane</location>
        <topology evidence="1">Multi-pass membrane protein</topology>
    </subcellularLocation>
</comment>
<dbReference type="EMBL" id="LAQT01000001">
    <property type="protein sequence ID" value="KPC55409.1"/>
    <property type="molecule type" value="Genomic_DNA"/>
</dbReference>
<comment type="caution">
    <text evidence="8">The sequence shown here is derived from an EMBL/GenBank/DDBJ whole genome shotgun (WGS) entry which is preliminary data.</text>
</comment>
<sequence length="140" mass="15073">MNSLKRALISSPISLDVGLLFLRLAGSALLFYVHGWPKIIHYHSELQHIEDPFGLGAQFSLWFAVLAEVLCPIGIALGLLTRLATLPVLVVLGVALVFVHADWSIADGQFAWLLLIIYGTIALAGPGAFSLDARLARVSA</sequence>
<evidence type="ECO:0000256" key="5">
    <source>
        <dbReference type="ARBA" id="ARBA00022989"/>
    </source>
</evidence>
<feature type="transmembrane region" description="Helical" evidence="7">
    <location>
        <begin position="59"/>
        <end position="79"/>
    </location>
</feature>
<keyword evidence="9" id="KW-1185">Reference proteome</keyword>
<dbReference type="InterPro" id="IPR051907">
    <property type="entry name" value="DoxX-like_oxidoreductase"/>
</dbReference>
<evidence type="ECO:0000256" key="4">
    <source>
        <dbReference type="ARBA" id="ARBA00022692"/>
    </source>
</evidence>
<dbReference type="STRING" id="857265.WG78_02090"/>
<dbReference type="PANTHER" id="PTHR33452">
    <property type="entry name" value="OXIDOREDUCTASE CATD-RELATED"/>
    <property type="match status" value="1"/>
</dbReference>
<feature type="transmembrane region" description="Helical" evidence="7">
    <location>
        <begin position="111"/>
        <end position="131"/>
    </location>
</feature>
<name>A0A0N0GRG6_9NEIS</name>
<evidence type="ECO:0000256" key="6">
    <source>
        <dbReference type="ARBA" id="ARBA00023136"/>
    </source>
</evidence>
<evidence type="ECO:0000313" key="9">
    <source>
        <dbReference type="Proteomes" id="UP000037939"/>
    </source>
</evidence>
<comment type="similarity">
    <text evidence="2">Belongs to the DoxX family.</text>
</comment>
<keyword evidence="6 7" id="KW-0472">Membrane</keyword>
<dbReference type="InterPro" id="IPR032808">
    <property type="entry name" value="DoxX"/>
</dbReference>
<organism evidence="8 9">
    <name type="scientific">Amantichitinum ursilacus</name>
    <dbReference type="NCBI Taxonomy" id="857265"/>
    <lineage>
        <taxon>Bacteria</taxon>
        <taxon>Pseudomonadati</taxon>
        <taxon>Pseudomonadota</taxon>
        <taxon>Betaproteobacteria</taxon>
        <taxon>Neisseriales</taxon>
        <taxon>Chitinibacteraceae</taxon>
        <taxon>Amantichitinum</taxon>
    </lineage>
</organism>
<protein>
    <submittedName>
        <fullName evidence="8">DoxX</fullName>
    </submittedName>
</protein>
<dbReference type="OrthoDB" id="9813193at2"/>
<proteinExistence type="inferred from homology"/>
<reference evidence="8 9" key="1">
    <citation type="submission" date="2015-07" db="EMBL/GenBank/DDBJ databases">
        <title>Draft genome sequence of the Amantichitinum ursilacus IGB-41, a new chitin-degrading bacterium.</title>
        <authorList>
            <person name="Kirstahler P."/>
            <person name="Guenther M."/>
            <person name="Grumaz C."/>
            <person name="Rupp S."/>
            <person name="Zibek S."/>
            <person name="Sohn K."/>
        </authorList>
    </citation>
    <scope>NUCLEOTIDE SEQUENCE [LARGE SCALE GENOMIC DNA]</scope>
    <source>
        <strain evidence="8 9">IGB-41</strain>
    </source>
</reference>
<gene>
    <name evidence="8" type="ORF">WG78_02090</name>
</gene>
<dbReference type="PANTHER" id="PTHR33452:SF1">
    <property type="entry name" value="INNER MEMBRANE PROTEIN YPHA-RELATED"/>
    <property type="match status" value="1"/>
</dbReference>
<evidence type="ECO:0000256" key="1">
    <source>
        <dbReference type="ARBA" id="ARBA00004651"/>
    </source>
</evidence>
<keyword evidence="5 7" id="KW-1133">Transmembrane helix</keyword>
<keyword evidence="4 7" id="KW-0812">Transmembrane</keyword>
<dbReference type="AlphaFoldDB" id="A0A0N0GRG6"/>
<keyword evidence="3" id="KW-1003">Cell membrane</keyword>
<dbReference type="Pfam" id="PF07681">
    <property type="entry name" value="DoxX"/>
    <property type="match status" value="1"/>
</dbReference>
<evidence type="ECO:0000313" key="8">
    <source>
        <dbReference type="EMBL" id="KPC55409.1"/>
    </source>
</evidence>
<evidence type="ECO:0000256" key="2">
    <source>
        <dbReference type="ARBA" id="ARBA00006679"/>
    </source>
</evidence>
<evidence type="ECO:0000256" key="3">
    <source>
        <dbReference type="ARBA" id="ARBA00022475"/>
    </source>
</evidence>
<accession>A0A0N0GRG6</accession>
<dbReference type="RefSeq" id="WP_053936103.1">
    <property type="nucleotide sequence ID" value="NZ_LAQT01000001.1"/>
</dbReference>
<evidence type="ECO:0000256" key="7">
    <source>
        <dbReference type="SAM" id="Phobius"/>
    </source>
</evidence>
<feature type="transmembrane region" description="Helical" evidence="7">
    <location>
        <begin position="86"/>
        <end position="105"/>
    </location>
</feature>
<dbReference type="GO" id="GO:0005886">
    <property type="term" value="C:plasma membrane"/>
    <property type="evidence" value="ECO:0007669"/>
    <property type="project" value="UniProtKB-SubCell"/>
</dbReference>